<dbReference type="Proteomes" id="UP001212042">
    <property type="component" value="Unassembled WGS sequence"/>
</dbReference>
<reference evidence="3 4" key="1">
    <citation type="submission" date="2023-01" db="EMBL/GenBank/DDBJ databases">
        <title>Pseudomonas SA3-5T sp. nov., isolated from tidal flat sediment.</title>
        <authorList>
            <person name="Kim H.S."/>
            <person name="Kim J.-S."/>
            <person name="Suh M.K."/>
            <person name="Eom M.K."/>
            <person name="Lee J.-S."/>
        </authorList>
    </citation>
    <scope>NUCLEOTIDE SEQUENCE [LARGE SCALE GENOMIC DNA]</scope>
    <source>
        <strain evidence="3 4">SA3-5</strain>
    </source>
</reference>
<feature type="region of interest" description="Disordered" evidence="1">
    <location>
        <begin position="40"/>
        <end position="69"/>
    </location>
</feature>
<proteinExistence type="predicted"/>
<dbReference type="RefSeq" id="WP_271350229.1">
    <property type="nucleotide sequence ID" value="NZ_JAQJZJ010000058.1"/>
</dbReference>
<comment type="caution">
    <text evidence="3">The sequence shown here is derived from an EMBL/GenBank/DDBJ whole genome shotgun (WGS) entry which is preliminary data.</text>
</comment>
<evidence type="ECO:0000259" key="2">
    <source>
        <dbReference type="Pfam" id="PF17803"/>
    </source>
</evidence>
<evidence type="ECO:0000256" key="1">
    <source>
        <dbReference type="SAM" id="MobiDB-lite"/>
    </source>
</evidence>
<name>A0ABT4XMC7_9PSED</name>
<feature type="non-terminal residue" evidence="3">
    <location>
        <position position="69"/>
    </location>
</feature>
<protein>
    <submittedName>
        <fullName evidence="3">Ig-like domain-containing protein</fullName>
    </submittedName>
</protein>
<sequence>TSNVATATVTVGAANDAPVAVDDSLTATEDTPVIFTAAQLTGNDSDPEGSPLTINNVTSGNGGTAVLNS</sequence>
<evidence type="ECO:0000313" key="4">
    <source>
        <dbReference type="Proteomes" id="UP001212042"/>
    </source>
</evidence>
<keyword evidence="4" id="KW-1185">Reference proteome</keyword>
<feature type="domain" description="RapA2 cadherin-like" evidence="2">
    <location>
        <begin position="5"/>
        <end position="69"/>
    </location>
</feature>
<dbReference type="Pfam" id="PF17803">
    <property type="entry name" value="Cadherin_4"/>
    <property type="match status" value="1"/>
</dbReference>
<organism evidence="3 4">
    <name type="scientific">Pseudomonas aestuarii</name>
    <dbReference type="NCBI Taxonomy" id="3018340"/>
    <lineage>
        <taxon>Bacteria</taxon>
        <taxon>Pseudomonadati</taxon>
        <taxon>Pseudomonadota</taxon>
        <taxon>Gammaproteobacteria</taxon>
        <taxon>Pseudomonadales</taxon>
        <taxon>Pseudomonadaceae</taxon>
        <taxon>Pseudomonas</taxon>
    </lineage>
</organism>
<dbReference type="InterPro" id="IPR040853">
    <property type="entry name" value="RapA2_cadherin-like"/>
</dbReference>
<feature type="non-terminal residue" evidence="3">
    <location>
        <position position="1"/>
    </location>
</feature>
<dbReference type="EMBL" id="JAQJZJ010000058">
    <property type="protein sequence ID" value="MDA7089354.1"/>
    <property type="molecule type" value="Genomic_DNA"/>
</dbReference>
<evidence type="ECO:0000313" key="3">
    <source>
        <dbReference type="EMBL" id="MDA7089354.1"/>
    </source>
</evidence>
<gene>
    <name evidence="3" type="ORF">PH586_23555</name>
</gene>
<accession>A0ABT4XMC7</accession>